<feature type="compositionally biased region" description="Polar residues" evidence="1">
    <location>
        <begin position="184"/>
        <end position="210"/>
    </location>
</feature>
<dbReference type="STRING" id="35608.A0A2U1LJ44"/>
<keyword evidence="4" id="KW-1185">Reference proteome</keyword>
<feature type="chain" id="PRO_5015432921" description="EGF-like domain-containing protein" evidence="2">
    <location>
        <begin position="29"/>
        <end position="210"/>
    </location>
</feature>
<dbReference type="PANTHER" id="PTHR33881:SF10">
    <property type="entry name" value="SLIT HOMOLOG 2 PROTEIN-LIKE"/>
    <property type="match status" value="1"/>
</dbReference>
<name>A0A2U1LJ44_ARTAN</name>
<accession>A0A2U1LJ44</accession>
<keyword evidence="2" id="KW-0732">Signal</keyword>
<dbReference type="OrthoDB" id="1914642at2759"/>
<feature type="region of interest" description="Disordered" evidence="1">
    <location>
        <begin position="182"/>
        <end position="210"/>
    </location>
</feature>
<gene>
    <name evidence="3" type="ORF">CTI12_AA485640</name>
</gene>
<organism evidence="3 4">
    <name type="scientific">Artemisia annua</name>
    <name type="common">Sweet wormwood</name>
    <dbReference type="NCBI Taxonomy" id="35608"/>
    <lineage>
        <taxon>Eukaryota</taxon>
        <taxon>Viridiplantae</taxon>
        <taxon>Streptophyta</taxon>
        <taxon>Embryophyta</taxon>
        <taxon>Tracheophyta</taxon>
        <taxon>Spermatophyta</taxon>
        <taxon>Magnoliopsida</taxon>
        <taxon>eudicotyledons</taxon>
        <taxon>Gunneridae</taxon>
        <taxon>Pentapetalae</taxon>
        <taxon>asterids</taxon>
        <taxon>campanulids</taxon>
        <taxon>Asterales</taxon>
        <taxon>Asteraceae</taxon>
        <taxon>Asteroideae</taxon>
        <taxon>Anthemideae</taxon>
        <taxon>Artemisiinae</taxon>
        <taxon>Artemisia</taxon>
    </lineage>
</organism>
<evidence type="ECO:0000256" key="1">
    <source>
        <dbReference type="SAM" id="MobiDB-lite"/>
    </source>
</evidence>
<evidence type="ECO:0008006" key="5">
    <source>
        <dbReference type="Google" id="ProtNLM"/>
    </source>
</evidence>
<dbReference type="PANTHER" id="PTHR33881">
    <property type="entry name" value="NEUROGENIC LOCUS NOTCH-LIKE PROTEIN"/>
    <property type="match status" value="1"/>
</dbReference>
<dbReference type="AlphaFoldDB" id="A0A2U1LJ44"/>
<evidence type="ECO:0000313" key="3">
    <source>
        <dbReference type="EMBL" id="PWA49019.1"/>
    </source>
</evidence>
<dbReference type="Proteomes" id="UP000245207">
    <property type="component" value="Unassembled WGS sequence"/>
</dbReference>
<sequence length="210" mass="22964">MMASSIFSHTFSCSILLVLVFLSSMATSDSHMPLTLAPFPNDNLCNAVNCGRGNCSVDVTKPLSFVCECEPGWRRTRSGKDDQLQFLPCVIPNCNDHPLLTYSSFVTSITYPSFVTTVTKKKLHIRGKAQNMRLSYTINHVSRTLDYSCMPASPPSPPIPPIPDNISLFDRAIGMDCRRLGVSMQDTTSPPNDGNTSPPNDSNSQGLNNS</sequence>
<dbReference type="EMBL" id="PKPP01009113">
    <property type="protein sequence ID" value="PWA49019.1"/>
    <property type="molecule type" value="Genomic_DNA"/>
</dbReference>
<proteinExistence type="predicted"/>
<protein>
    <recommendedName>
        <fullName evidence="5">EGF-like domain-containing protein</fullName>
    </recommendedName>
</protein>
<evidence type="ECO:0000256" key="2">
    <source>
        <dbReference type="SAM" id="SignalP"/>
    </source>
</evidence>
<evidence type="ECO:0000313" key="4">
    <source>
        <dbReference type="Proteomes" id="UP000245207"/>
    </source>
</evidence>
<comment type="caution">
    <text evidence="3">The sequence shown here is derived from an EMBL/GenBank/DDBJ whole genome shotgun (WGS) entry which is preliminary data.</text>
</comment>
<feature type="signal peptide" evidence="2">
    <location>
        <begin position="1"/>
        <end position="28"/>
    </location>
</feature>
<reference evidence="3 4" key="1">
    <citation type="journal article" date="2018" name="Mol. Plant">
        <title>The genome of Artemisia annua provides insight into the evolution of Asteraceae family and artemisinin biosynthesis.</title>
        <authorList>
            <person name="Shen Q."/>
            <person name="Zhang L."/>
            <person name="Liao Z."/>
            <person name="Wang S."/>
            <person name="Yan T."/>
            <person name="Shi P."/>
            <person name="Liu M."/>
            <person name="Fu X."/>
            <person name="Pan Q."/>
            <person name="Wang Y."/>
            <person name="Lv Z."/>
            <person name="Lu X."/>
            <person name="Zhang F."/>
            <person name="Jiang W."/>
            <person name="Ma Y."/>
            <person name="Chen M."/>
            <person name="Hao X."/>
            <person name="Li L."/>
            <person name="Tang Y."/>
            <person name="Lv G."/>
            <person name="Zhou Y."/>
            <person name="Sun X."/>
            <person name="Brodelius P.E."/>
            <person name="Rose J.K.C."/>
            <person name="Tang K."/>
        </authorList>
    </citation>
    <scope>NUCLEOTIDE SEQUENCE [LARGE SCALE GENOMIC DNA]</scope>
    <source>
        <strain evidence="4">cv. Huhao1</strain>
        <tissue evidence="3">Leaf</tissue>
    </source>
</reference>